<dbReference type="Pfam" id="PF04400">
    <property type="entry name" value="NqrM"/>
    <property type="match status" value="1"/>
</dbReference>
<dbReference type="Proteomes" id="UP001213691">
    <property type="component" value="Unassembled WGS sequence"/>
</dbReference>
<evidence type="ECO:0000313" key="3">
    <source>
        <dbReference type="Proteomes" id="UP001213691"/>
    </source>
</evidence>
<keyword evidence="1" id="KW-1133">Transmembrane helix</keyword>
<dbReference type="InterPro" id="IPR007495">
    <property type="entry name" value="NqrM"/>
</dbReference>
<protein>
    <submittedName>
        <fullName evidence="2">(Na+)-NQR maturation NqrM</fullName>
    </submittedName>
</protein>
<evidence type="ECO:0000313" key="2">
    <source>
        <dbReference type="EMBL" id="MDD8059062.1"/>
    </source>
</evidence>
<dbReference type="RefSeq" id="WP_274408434.1">
    <property type="nucleotide sequence ID" value="NZ_JAQQPZ010000004.1"/>
</dbReference>
<dbReference type="EMBL" id="JAQQPZ010000004">
    <property type="protein sequence ID" value="MDD8059062.1"/>
    <property type="molecule type" value="Genomic_DNA"/>
</dbReference>
<proteinExistence type="predicted"/>
<keyword evidence="1" id="KW-0812">Transmembrane</keyword>
<name>A0ABT5TKE0_9GAMM</name>
<evidence type="ECO:0000256" key="1">
    <source>
        <dbReference type="SAM" id="Phobius"/>
    </source>
</evidence>
<dbReference type="PANTHER" id="PTHR40691:SF3">
    <property type="entry name" value="(NA+)-NQR MATURATION NQRM"/>
    <property type="match status" value="1"/>
</dbReference>
<keyword evidence="1" id="KW-0472">Membrane</keyword>
<feature type="transmembrane region" description="Helical" evidence="1">
    <location>
        <begin position="6"/>
        <end position="24"/>
    </location>
</feature>
<reference evidence="2 3" key="1">
    <citation type="submission" date="2023-02" db="EMBL/GenBank/DDBJ databases">
        <title>Genome sequence of Shewanella metallivivens ER-Te-42B-Light, sp. nov., enriched from sulfide tube worms (Riftia pachyptila) isolated from Explorer Ridge in the Pacific Ocean.</title>
        <authorList>
            <person name="Maltman C."/>
            <person name="Kuzyk S.B."/>
            <person name="Kyndt J.A."/>
            <person name="Yurkov V."/>
        </authorList>
    </citation>
    <scope>NUCLEOTIDE SEQUENCE [LARGE SCALE GENOMIC DNA]</scope>
    <source>
        <strain evidence="2 3">ER-Te-42B-Light</strain>
    </source>
</reference>
<gene>
    <name evidence="2" type="primary">nqrM</name>
    <name evidence="2" type="ORF">PQR79_07945</name>
</gene>
<comment type="caution">
    <text evidence="2">The sequence shown here is derived from an EMBL/GenBank/DDBJ whole genome shotgun (WGS) entry which is preliminary data.</text>
</comment>
<organism evidence="2 3">
    <name type="scientific">Shewanella metallivivens</name>
    <dbReference type="NCBI Taxonomy" id="2872342"/>
    <lineage>
        <taxon>Bacteria</taxon>
        <taxon>Pseudomonadati</taxon>
        <taxon>Pseudomonadota</taxon>
        <taxon>Gammaproteobacteria</taxon>
        <taxon>Alteromonadales</taxon>
        <taxon>Shewanellaceae</taxon>
        <taxon>Shewanella</taxon>
    </lineage>
</organism>
<keyword evidence="3" id="KW-1185">Reference proteome</keyword>
<dbReference type="PANTHER" id="PTHR40691">
    <property type="entry name" value="(NA+)-NQR MATURATION NQRM"/>
    <property type="match status" value="1"/>
</dbReference>
<sequence length="68" mass="7677">MQFIMTFMVFLVFFAVMALGIFLGRRPIQGSCAGLANVGIEKSCDCEVTCDEHNALYQIQEPTQKYNH</sequence>
<accession>A0ABT5TKE0</accession>